<dbReference type="HOGENOM" id="CLU_1429377_0_0_1"/>
<dbReference type="KEGG" id="dwi:6648507"/>
<organism evidence="2 3">
    <name type="scientific">Drosophila willistoni</name>
    <name type="common">Fruit fly</name>
    <dbReference type="NCBI Taxonomy" id="7260"/>
    <lineage>
        <taxon>Eukaryota</taxon>
        <taxon>Metazoa</taxon>
        <taxon>Ecdysozoa</taxon>
        <taxon>Arthropoda</taxon>
        <taxon>Hexapoda</taxon>
        <taxon>Insecta</taxon>
        <taxon>Pterygota</taxon>
        <taxon>Neoptera</taxon>
        <taxon>Endopterygota</taxon>
        <taxon>Diptera</taxon>
        <taxon>Brachycera</taxon>
        <taxon>Muscomorpha</taxon>
        <taxon>Ephydroidea</taxon>
        <taxon>Drosophilidae</taxon>
        <taxon>Drosophila</taxon>
        <taxon>Sophophora</taxon>
    </lineage>
</organism>
<name>B4NC87_DROWI</name>
<evidence type="ECO:0000256" key="1">
    <source>
        <dbReference type="SAM" id="SignalP"/>
    </source>
</evidence>
<evidence type="ECO:0000313" key="2">
    <source>
        <dbReference type="EMBL" id="EDW82446.1"/>
    </source>
</evidence>
<proteinExistence type="predicted"/>
<feature type="chain" id="PRO_5002816087" evidence="1">
    <location>
        <begin position="18"/>
        <end position="201"/>
    </location>
</feature>
<dbReference type="OMA" id="VKGFNCI"/>
<keyword evidence="3" id="KW-1185">Reference proteome</keyword>
<dbReference type="STRING" id="7260.B4NC87"/>
<dbReference type="Proteomes" id="UP000007798">
    <property type="component" value="Unassembled WGS sequence"/>
</dbReference>
<dbReference type="EMBL" id="CH964239">
    <property type="protein sequence ID" value="EDW82446.1"/>
    <property type="molecule type" value="Genomic_DNA"/>
</dbReference>
<dbReference type="OrthoDB" id="7972585at2759"/>
<protein>
    <submittedName>
        <fullName evidence="2">Uncharacterized protein</fullName>
    </submittedName>
</protein>
<reference evidence="2 3" key="1">
    <citation type="journal article" date="2007" name="Nature">
        <title>Evolution of genes and genomes on the Drosophila phylogeny.</title>
        <authorList>
            <consortium name="Drosophila 12 Genomes Consortium"/>
            <person name="Clark A.G."/>
            <person name="Eisen M.B."/>
            <person name="Smith D.R."/>
            <person name="Bergman C.M."/>
            <person name="Oliver B."/>
            <person name="Markow T.A."/>
            <person name="Kaufman T.C."/>
            <person name="Kellis M."/>
            <person name="Gelbart W."/>
            <person name="Iyer V.N."/>
            <person name="Pollard D.A."/>
            <person name="Sackton T.B."/>
            <person name="Larracuente A.M."/>
            <person name="Singh N.D."/>
            <person name="Abad J.P."/>
            <person name="Abt D.N."/>
            <person name="Adryan B."/>
            <person name="Aguade M."/>
            <person name="Akashi H."/>
            <person name="Anderson W.W."/>
            <person name="Aquadro C.F."/>
            <person name="Ardell D.H."/>
            <person name="Arguello R."/>
            <person name="Artieri C.G."/>
            <person name="Barbash D.A."/>
            <person name="Barker D."/>
            <person name="Barsanti P."/>
            <person name="Batterham P."/>
            <person name="Batzoglou S."/>
            <person name="Begun D."/>
            <person name="Bhutkar A."/>
            <person name="Blanco E."/>
            <person name="Bosak S.A."/>
            <person name="Bradley R.K."/>
            <person name="Brand A.D."/>
            <person name="Brent M.R."/>
            <person name="Brooks A.N."/>
            <person name="Brown R.H."/>
            <person name="Butlin R.K."/>
            <person name="Caggese C."/>
            <person name="Calvi B.R."/>
            <person name="Bernardo de Carvalho A."/>
            <person name="Caspi A."/>
            <person name="Castrezana S."/>
            <person name="Celniker S.E."/>
            <person name="Chang J.L."/>
            <person name="Chapple C."/>
            <person name="Chatterji S."/>
            <person name="Chinwalla A."/>
            <person name="Civetta A."/>
            <person name="Clifton S.W."/>
            <person name="Comeron J.M."/>
            <person name="Costello J.C."/>
            <person name="Coyne J.A."/>
            <person name="Daub J."/>
            <person name="David R.G."/>
            <person name="Delcher A.L."/>
            <person name="Delehaunty K."/>
            <person name="Do C.B."/>
            <person name="Ebling H."/>
            <person name="Edwards K."/>
            <person name="Eickbush T."/>
            <person name="Evans J.D."/>
            <person name="Filipski A."/>
            <person name="Findeiss S."/>
            <person name="Freyhult E."/>
            <person name="Fulton L."/>
            <person name="Fulton R."/>
            <person name="Garcia A.C."/>
            <person name="Gardiner A."/>
            <person name="Garfield D.A."/>
            <person name="Garvin B.E."/>
            <person name="Gibson G."/>
            <person name="Gilbert D."/>
            <person name="Gnerre S."/>
            <person name="Godfrey J."/>
            <person name="Good R."/>
            <person name="Gotea V."/>
            <person name="Gravely B."/>
            <person name="Greenberg A.J."/>
            <person name="Griffiths-Jones S."/>
            <person name="Gross S."/>
            <person name="Guigo R."/>
            <person name="Gustafson E.A."/>
            <person name="Haerty W."/>
            <person name="Hahn M.W."/>
            <person name="Halligan D.L."/>
            <person name="Halpern A.L."/>
            <person name="Halter G.M."/>
            <person name="Han M.V."/>
            <person name="Heger A."/>
            <person name="Hillier L."/>
            <person name="Hinrichs A.S."/>
            <person name="Holmes I."/>
            <person name="Hoskins R.A."/>
            <person name="Hubisz M.J."/>
            <person name="Hultmark D."/>
            <person name="Huntley M.A."/>
            <person name="Jaffe D.B."/>
            <person name="Jagadeeshan S."/>
            <person name="Jeck W.R."/>
            <person name="Johnson J."/>
            <person name="Jones C.D."/>
            <person name="Jordan W.C."/>
            <person name="Karpen G.H."/>
            <person name="Kataoka E."/>
            <person name="Keightley P.D."/>
            <person name="Kheradpour P."/>
            <person name="Kirkness E.F."/>
            <person name="Koerich L.B."/>
            <person name="Kristiansen K."/>
            <person name="Kudrna D."/>
            <person name="Kulathinal R.J."/>
            <person name="Kumar S."/>
            <person name="Kwok R."/>
            <person name="Lander E."/>
            <person name="Langley C.H."/>
            <person name="Lapoint R."/>
            <person name="Lazzaro B.P."/>
            <person name="Lee S.J."/>
            <person name="Levesque L."/>
            <person name="Li R."/>
            <person name="Lin C.F."/>
            <person name="Lin M.F."/>
            <person name="Lindblad-Toh K."/>
            <person name="Llopart A."/>
            <person name="Long M."/>
            <person name="Low L."/>
            <person name="Lozovsky E."/>
            <person name="Lu J."/>
            <person name="Luo M."/>
            <person name="Machado C.A."/>
            <person name="Makalowski W."/>
            <person name="Marzo M."/>
            <person name="Matsuda M."/>
            <person name="Matzkin L."/>
            <person name="McAllister B."/>
            <person name="McBride C.S."/>
            <person name="McKernan B."/>
            <person name="McKernan K."/>
            <person name="Mendez-Lago M."/>
            <person name="Minx P."/>
            <person name="Mollenhauer M.U."/>
            <person name="Montooth K."/>
            <person name="Mount S.M."/>
            <person name="Mu X."/>
            <person name="Myers E."/>
            <person name="Negre B."/>
            <person name="Newfeld S."/>
            <person name="Nielsen R."/>
            <person name="Noor M.A."/>
            <person name="O'Grady P."/>
            <person name="Pachter L."/>
            <person name="Papaceit M."/>
            <person name="Parisi M.J."/>
            <person name="Parisi M."/>
            <person name="Parts L."/>
            <person name="Pedersen J.S."/>
            <person name="Pesole G."/>
            <person name="Phillippy A.M."/>
            <person name="Ponting C.P."/>
            <person name="Pop M."/>
            <person name="Porcelli D."/>
            <person name="Powell J.R."/>
            <person name="Prohaska S."/>
            <person name="Pruitt K."/>
            <person name="Puig M."/>
            <person name="Quesneville H."/>
            <person name="Ram K.R."/>
            <person name="Rand D."/>
            <person name="Rasmussen M.D."/>
            <person name="Reed L.K."/>
            <person name="Reenan R."/>
            <person name="Reily A."/>
            <person name="Remington K.A."/>
            <person name="Rieger T.T."/>
            <person name="Ritchie M.G."/>
            <person name="Robin C."/>
            <person name="Rogers Y.H."/>
            <person name="Rohde C."/>
            <person name="Rozas J."/>
            <person name="Rubenfield M.J."/>
            <person name="Ruiz A."/>
            <person name="Russo S."/>
            <person name="Salzberg S.L."/>
            <person name="Sanchez-Gracia A."/>
            <person name="Saranga D.J."/>
            <person name="Sato H."/>
            <person name="Schaeffer S.W."/>
            <person name="Schatz M.C."/>
            <person name="Schlenke T."/>
            <person name="Schwartz R."/>
            <person name="Segarra C."/>
            <person name="Singh R.S."/>
            <person name="Sirot L."/>
            <person name="Sirota M."/>
            <person name="Sisneros N.B."/>
            <person name="Smith C.D."/>
            <person name="Smith T.F."/>
            <person name="Spieth J."/>
            <person name="Stage D.E."/>
            <person name="Stark A."/>
            <person name="Stephan W."/>
            <person name="Strausberg R.L."/>
            <person name="Strempel S."/>
            <person name="Sturgill D."/>
            <person name="Sutton G."/>
            <person name="Sutton G.G."/>
            <person name="Tao W."/>
            <person name="Teichmann S."/>
            <person name="Tobari Y.N."/>
            <person name="Tomimura Y."/>
            <person name="Tsolas J.M."/>
            <person name="Valente V.L."/>
            <person name="Venter E."/>
            <person name="Venter J.C."/>
            <person name="Vicario S."/>
            <person name="Vieira F.G."/>
            <person name="Vilella A.J."/>
            <person name="Villasante A."/>
            <person name="Walenz B."/>
            <person name="Wang J."/>
            <person name="Wasserman M."/>
            <person name="Watts T."/>
            <person name="Wilson D."/>
            <person name="Wilson R.K."/>
            <person name="Wing R.A."/>
            <person name="Wolfner M.F."/>
            <person name="Wong A."/>
            <person name="Wong G.K."/>
            <person name="Wu C.I."/>
            <person name="Wu G."/>
            <person name="Yamamoto D."/>
            <person name="Yang H.P."/>
            <person name="Yang S.P."/>
            <person name="Yorke J.A."/>
            <person name="Yoshida K."/>
            <person name="Zdobnov E."/>
            <person name="Zhang P."/>
            <person name="Zhang Y."/>
            <person name="Zimin A.V."/>
            <person name="Baldwin J."/>
            <person name="Abdouelleil A."/>
            <person name="Abdulkadir J."/>
            <person name="Abebe A."/>
            <person name="Abera B."/>
            <person name="Abreu J."/>
            <person name="Acer S.C."/>
            <person name="Aftuck L."/>
            <person name="Alexander A."/>
            <person name="An P."/>
            <person name="Anderson E."/>
            <person name="Anderson S."/>
            <person name="Arachi H."/>
            <person name="Azer M."/>
            <person name="Bachantsang P."/>
            <person name="Barry A."/>
            <person name="Bayul T."/>
            <person name="Berlin A."/>
            <person name="Bessette D."/>
            <person name="Bloom T."/>
            <person name="Blye J."/>
            <person name="Boguslavskiy L."/>
            <person name="Bonnet C."/>
            <person name="Boukhgalter B."/>
            <person name="Bourzgui I."/>
            <person name="Brown A."/>
            <person name="Cahill P."/>
            <person name="Channer S."/>
            <person name="Cheshatsang Y."/>
            <person name="Chuda L."/>
            <person name="Citroen M."/>
            <person name="Collymore A."/>
            <person name="Cooke P."/>
            <person name="Costello M."/>
            <person name="D'Aco K."/>
            <person name="Daza R."/>
            <person name="De Haan G."/>
            <person name="DeGray S."/>
            <person name="DeMaso C."/>
            <person name="Dhargay N."/>
            <person name="Dooley K."/>
            <person name="Dooley E."/>
            <person name="Doricent M."/>
            <person name="Dorje P."/>
            <person name="Dorjee K."/>
            <person name="Dupes A."/>
            <person name="Elong R."/>
            <person name="Falk J."/>
            <person name="Farina A."/>
            <person name="Faro S."/>
            <person name="Ferguson D."/>
            <person name="Fisher S."/>
            <person name="Foley C.D."/>
            <person name="Franke A."/>
            <person name="Friedrich D."/>
            <person name="Gadbois L."/>
            <person name="Gearin G."/>
            <person name="Gearin C.R."/>
            <person name="Giannoukos G."/>
            <person name="Goode T."/>
            <person name="Graham J."/>
            <person name="Grandbois E."/>
            <person name="Grewal S."/>
            <person name="Gyaltsen K."/>
            <person name="Hafez N."/>
            <person name="Hagos B."/>
            <person name="Hall J."/>
            <person name="Henson C."/>
            <person name="Hollinger A."/>
            <person name="Honan T."/>
            <person name="Huard M.D."/>
            <person name="Hughes L."/>
            <person name="Hurhula B."/>
            <person name="Husby M.E."/>
            <person name="Kamat A."/>
            <person name="Kanga B."/>
            <person name="Kashin S."/>
            <person name="Khazanovich D."/>
            <person name="Kisner P."/>
            <person name="Lance K."/>
            <person name="Lara M."/>
            <person name="Lee W."/>
            <person name="Lennon N."/>
            <person name="Letendre F."/>
            <person name="LeVine R."/>
            <person name="Lipovsky A."/>
            <person name="Liu X."/>
            <person name="Liu J."/>
            <person name="Liu S."/>
            <person name="Lokyitsang T."/>
            <person name="Lokyitsang Y."/>
            <person name="Lubonja R."/>
            <person name="Lui A."/>
            <person name="MacDonald P."/>
            <person name="Magnisalis V."/>
            <person name="Maru K."/>
            <person name="Matthews C."/>
            <person name="McCusker W."/>
            <person name="McDonough S."/>
            <person name="Mehta T."/>
            <person name="Meldrim J."/>
            <person name="Meneus L."/>
            <person name="Mihai O."/>
            <person name="Mihalev A."/>
            <person name="Mihova T."/>
            <person name="Mittelman R."/>
            <person name="Mlenga V."/>
            <person name="Montmayeur A."/>
            <person name="Mulrain L."/>
            <person name="Navidi A."/>
            <person name="Naylor J."/>
            <person name="Negash T."/>
            <person name="Nguyen T."/>
            <person name="Nguyen N."/>
            <person name="Nicol R."/>
            <person name="Norbu C."/>
            <person name="Norbu N."/>
            <person name="Novod N."/>
            <person name="O'Neill B."/>
            <person name="Osman S."/>
            <person name="Markiewicz E."/>
            <person name="Oyono O.L."/>
            <person name="Patti C."/>
            <person name="Phunkhang P."/>
            <person name="Pierre F."/>
            <person name="Priest M."/>
            <person name="Raghuraman S."/>
            <person name="Rege F."/>
            <person name="Reyes R."/>
            <person name="Rise C."/>
            <person name="Rogov P."/>
            <person name="Ross K."/>
            <person name="Ryan E."/>
            <person name="Settipalli S."/>
            <person name="Shea T."/>
            <person name="Sherpa N."/>
            <person name="Shi L."/>
            <person name="Shih D."/>
            <person name="Sparrow T."/>
            <person name="Spaulding J."/>
            <person name="Stalker J."/>
            <person name="Stange-Thomann N."/>
            <person name="Stavropoulos S."/>
            <person name="Stone C."/>
            <person name="Strader C."/>
            <person name="Tesfaye S."/>
            <person name="Thomson T."/>
            <person name="Thoulutsang Y."/>
            <person name="Thoulutsang D."/>
            <person name="Topham K."/>
            <person name="Topping I."/>
            <person name="Tsamla T."/>
            <person name="Vassiliev H."/>
            <person name="Vo A."/>
            <person name="Wangchuk T."/>
            <person name="Wangdi T."/>
            <person name="Weiand M."/>
            <person name="Wilkinson J."/>
            <person name="Wilson A."/>
            <person name="Yadav S."/>
            <person name="Young G."/>
            <person name="Yu Q."/>
            <person name="Zembek L."/>
            <person name="Zhong D."/>
            <person name="Zimmer A."/>
            <person name="Zwirko Z."/>
            <person name="Jaffe D.B."/>
            <person name="Alvarez P."/>
            <person name="Brockman W."/>
            <person name="Butler J."/>
            <person name="Chin C."/>
            <person name="Gnerre S."/>
            <person name="Grabherr M."/>
            <person name="Kleber M."/>
            <person name="Mauceli E."/>
            <person name="MacCallum I."/>
        </authorList>
    </citation>
    <scope>NUCLEOTIDE SEQUENCE [LARGE SCALE GENOMIC DNA]</scope>
    <source>
        <strain evidence="3">Tucson 14030-0811.24</strain>
    </source>
</reference>
<dbReference type="InParanoid" id="B4NC87"/>
<dbReference type="eggNOG" id="ENOG502TB8J">
    <property type="taxonomic scope" value="Eukaryota"/>
</dbReference>
<sequence length="201" mass="21725">MKLTLCVLLACLISANALVYEYPSEDLPLKTFDYTDDGQLQGIEAESFGIFSSTWWVIKACLRTVKGFNCLIKWVEGIKTSALTFNSNVILCGVTASKDVTNLINANVKIIKSANDIINLKSNVCADTESAVAKVTSSCAIKALAKIFSLYKEVKSAISLAKKIPQTGPNAVSCVNDAVSTLTAYYTQFPQNIKTCSKLTS</sequence>
<feature type="signal peptide" evidence="1">
    <location>
        <begin position="1"/>
        <end position="17"/>
    </location>
</feature>
<dbReference type="AlphaFoldDB" id="B4NC87"/>
<dbReference type="FunCoup" id="B4NC87">
    <property type="interactions" value="3"/>
</dbReference>
<accession>B4NC87</accession>
<evidence type="ECO:0000313" key="3">
    <source>
        <dbReference type="Proteomes" id="UP000007798"/>
    </source>
</evidence>
<keyword evidence="1" id="KW-0732">Signal</keyword>
<dbReference type="PhylomeDB" id="B4NC87"/>
<gene>
    <name evidence="2" type="primary">Dwil\GK25127</name>
    <name evidence="2" type="ORF">Dwil_GK25127</name>
</gene>